<dbReference type="GO" id="GO:0051604">
    <property type="term" value="P:protein maturation"/>
    <property type="evidence" value="ECO:0007669"/>
    <property type="project" value="InterPro"/>
</dbReference>
<keyword evidence="2" id="KW-0533">Nickel</keyword>
<dbReference type="PANTHER" id="PTHR30134:SF2">
    <property type="entry name" value="HYDROGENASE MATURATION FACTOR HYPB"/>
    <property type="match status" value="1"/>
</dbReference>
<name>A0A856MB23_9CYAN</name>
<dbReference type="InterPro" id="IPR003495">
    <property type="entry name" value="CobW/HypB/UreG_nucleotide-bd"/>
</dbReference>
<dbReference type="RefSeq" id="WP_171976082.1">
    <property type="nucleotide sequence ID" value="NZ_CAWOXK010000001.1"/>
</dbReference>
<keyword evidence="4" id="KW-0547">Nucleotide-binding</keyword>
<evidence type="ECO:0000259" key="9">
    <source>
        <dbReference type="Pfam" id="PF02492"/>
    </source>
</evidence>
<organism evidence="10 11">
    <name type="scientific">Brasilonema sennae CENA114</name>
    <dbReference type="NCBI Taxonomy" id="415709"/>
    <lineage>
        <taxon>Bacteria</taxon>
        <taxon>Bacillati</taxon>
        <taxon>Cyanobacteriota</taxon>
        <taxon>Cyanophyceae</taxon>
        <taxon>Nostocales</taxon>
        <taxon>Scytonemataceae</taxon>
        <taxon>Brasilonema</taxon>
        <taxon>Bromeliae group (in: Brasilonema)</taxon>
    </lineage>
</organism>
<dbReference type="GO" id="GO:0005525">
    <property type="term" value="F:GTP binding"/>
    <property type="evidence" value="ECO:0007669"/>
    <property type="project" value="UniProtKB-KW"/>
</dbReference>
<keyword evidence="11" id="KW-1185">Reference proteome</keyword>
<evidence type="ECO:0000256" key="1">
    <source>
        <dbReference type="ARBA" id="ARBA00006211"/>
    </source>
</evidence>
<evidence type="ECO:0000256" key="2">
    <source>
        <dbReference type="ARBA" id="ARBA00022596"/>
    </source>
</evidence>
<dbReference type="GO" id="GO:0016151">
    <property type="term" value="F:nickel cation binding"/>
    <property type="evidence" value="ECO:0007669"/>
    <property type="project" value="InterPro"/>
</dbReference>
<evidence type="ECO:0000313" key="11">
    <source>
        <dbReference type="Proteomes" id="UP000503129"/>
    </source>
</evidence>
<dbReference type="Proteomes" id="UP000503129">
    <property type="component" value="Chromosome"/>
</dbReference>
<dbReference type="Gene3D" id="3.40.50.300">
    <property type="entry name" value="P-loop containing nucleotide triphosphate hydrolases"/>
    <property type="match status" value="1"/>
</dbReference>
<feature type="domain" description="CobW/HypB/UreG nucleotide-binding" evidence="9">
    <location>
        <begin position="105"/>
        <end position="263"/>
    </location>
</feature>
<keyword evidence="7" id="KW-0342">GTP-binding</keyword>
<evidence type="ECO:0000256" key="4">
    <source>
        <dbReference type="ARBA" id="ARBA00022741"/>
    </source>
</evidence>
<evidence type="ECO:0000256" key="3">
    <source>
        <dbReference type="ARBA" id="ARBA00022723"/>
    </source>
</evidence>
<dbReference type="GO" id="GO:0008270">
    <property type="term" value="F:zinc ion binding"/>
    <property type="evidence" value="ECO:0007669"/>
    <property type="project" value="TreeGrafter"/>
</dbReference>
<protein>
    <submittedName>
        <fullName evidence="10">Hydrogenase accessory protein HypB</fullName>
    </submittedName>
</protein>
<keyword evidence="6" id="KW-0862">Zinc</keyword>
<evidence type="ECO:0000256" key="7">
    <source>
        <dbReference type="ARBA" id="ARBA00023134"/>
    </source>
</evidence>
<dbReference type="Pfam" id="PF02492">
    <property type="entry name" value="cobW"/>
    <property type="match status" value="1"/>
</dbReference>
<dbReference type="AlphaFoldDB" id="A0A856MB23"/>
<gene>
    <name evidence="10" type="primary">hypB</name>
    <name evidence="10" type="ORF">DP114_10985</name>
</gene>
<evidence type="ECO:0000256" key="6">
    <source>
        <dbReference type="ARBA" id="ARBA00022833"/>
    </source>
</evidence>
<keyword evidence="3" id="KW-0479">Metal-binding</keyword>
<dbReference type="KEGG" id="bsen:DP114_10985"/>
<keyword evidence="5" id="KW-0378">Hydrolase</keyword>
<evidence type="ECO:0000256" key="8">
    <source>
        <dbReference type="SAM" id="MobiDB-lite"/>
    </source>
</evidence>
<evidence type="ECO:0000256" key="5">
    <source>
        <dbReference type="ARBA" id="ARBA00022801"/>
    </source>
</evidence>
<dbReference type="GO" id="GO:0003924">
    <property type="term" value="F:GTPase activity"/>
    <property type="evidence" value="ECO:0007669"/>
    <property type="project" value="InterPro"/>
</dbReference>
<dbReference type="NCBIfam" id="TIGR00073">
    <property type="entry name" value="hypB"/>
    <property type="match status" value="1"/>
</dbReference>
<feature type="region of interest" description="Disordered" evidence="8">
    <location>
        <begin position="26"/>
        <end position="47"/>
    </location>
</feature>
<accession>A0A856MB23</accession>
<dbReference type="InterPro" id="IPR027417">
    <property type="entry name" value="P-loop_NTPase"/>
</dbReference>
<comment type="similarity">
    <text evidence="1">Belongs to the SIMIBI class G3E GTPase family. HypB/HupM subfamily.</text>
</comment>
<evidence type="ECO:0000313" key="10">
    <source>
        <dbReference type="EMBL" id="QDL08353.1"/>
    </source>
</evidence>
<dbReference type="EMBL" id="CP030118">
    <property type="protein sequence ID" value="QDL08353.1"/>
    <property type="molecule type" value="Genomic_DNA"/>
</dbReference>
<reference evidence="10 11" key="1">
    <citation type="submission" date="2018-06" db="EMBL/GenBank/DDBJ databases">
        <title>Comparative genomics of Brasilonema spp. strains.</title>
        <authorList>
            <person name="Alvarenga D.O."/>
            <person name="Fiore M.F."/>
            <person name="Varani A.M."/>
        </authorList>
    </citation>
    <scope>NUCLEOTIDE SEQUENCE [LARGE SCALE GENOMIC DNA]</scope>
    <source>
        <strain evidence="10 11">CENA114</strain>
    </source>
</reference>
<dbReference type="CDD" id="cd05390">
    <property type="entry name" value="HypB"/>
    <property type="match status" value="1"/>
</dbReference>
<proteinExistence type="inferred from homology"/>
<dbReference type="InterPro" id="IPR004392">
    <property type="entry name" value="Hyd_mat_HypB"/>
</dbReference>
<dbReference type="SUPFAM" id="SSF52540">
    <property type="entry name" value="P-loop containing nucleoside triphosphate hydrolases"/>
    <property type="match status" value="1"/>
</dbReference>
<sequence>MCVTCGCSDDAEVKMTNPETGEVATMDSSNNTDHHHQHHHTHTLPDGTVITHSHTHDDVTESSHIHAKVHNTTLALEHDILAKNNLIAAQNRGWFKGRNILPLNLMSSPGSGKTTLLTRTINDLKHQLPINVIEGDQETTNDAKKIQETGCKVVQINTGTGCHLDAAMVDRGLQQLNPPLDSVVMIENVGNLVCPALFDLGELFKVVILSVTEGEDKPIKYPHIFRASQVMILTKIDLLPHVQFDVQRCVEYAKQVNPQIQVFQVSAMTGTGLENWYEWLLGRVVSSEYTGRGNKVTLMG</sequence>
<dbReference type="PANTHER" id="PTHR30134">
    <property type="entry name" value="HYDROGENASE PROTEIN ASSEMBLY PROTEIN, NICKEL CHAPERONE"/>
    <property type="match status" value="1"/>
</dbReference>